<sequence>MIIKKLSLKTEADYEEVKLTLTELLAGKINGIELRDTTQILEDFINCVKHSSESVNESLERFKELAASAEIIKLPTLISFFIKNLKDEEMEKFVRQNMVVSYAKSYEASLNKNNQANQLQEVLVAQSISNQINEFGEQNSLENYLKPSITKPNSQVNHKQNPNHQDHNKNSSKGWNFVHN</sequence>
<feature type="region of interest" description="Disordered" evidence="1">
    <location>
        <begin position="147"/>
        <end position="180"/>
    </location>
</feature>
<comment type="caution">
    <text evidence="2">The sequence shown here is derived from an EMBL/GenBank/DDBJ whole genome shotgun (WGS) entry which is preliminary data.</text>
</comment>
<evidence type="ECO:0000256" key="1">
    <source>
        <dbReference type="SAM" id="MobiDB-lite"/>
    </source>
</evidence>
<dbReference type="Proteomes" id="UP000663879">
    <property type="component" value="Unassembled WGS sequence"/>
</dbReference>
<evidence type="ECO:0000313" key="3">
    <source>
        <dbReference type="Proteomes" id="UP000663879"/>
    </source>
</evidence>
<dbReference type="EMBL" id="CAJNOC010008302">
    <property type="protein sequence ID" value="CAF1113490.1"/>
    <property type="molecule type" value="Genomic_DNA"/>
</dbReference>
<keyword evidence="3" id="KW-1185">Reference proteome</keyword>
<organism evidence="2 3">
    <name type="scientific">Brachionus calyciflorus</name>
    <dbReference type="NCBI Taxonomy" id="104777"/>
    <lineage>
        <taxon>Eukaryota</taxon>
        <taxon>Metazoa</taxon>
        <taxon>Spiralia</taxon>
        <taxon>Gnathifera</taxon>
        <taxon>Rotifera</taxon>
        <taxon>Eurotatoria</taxon>
        <taxon>Monogononta</taxon>
        <taxon>Pseudotrocha</taxon>
        <taxon>Ploima</taxon>
        <taxon>Brachionidae</taxon>
        <taxon>Brachionus</taxon>
    </lineage>
</organism>
<evidence type="ECO:0000313" key="2">
    <source>
        <dbReference type="EMBL" id="CAF1113490.1"/>
    </source>
</evidence>
<name>A0A814Q0A5_9BILA</name>
<feature type="compositionally biased region" description="Polar residues" evidence="1">
    <location>
        <begin position="171"/>
        <end position="180"/>
    </location>
</feature>
<reference evidence="2" key="1">
    <citation type="submission" date="2021-02" db="EMBL/GenBank/DDBJ databases">
        <authorList>
            <person name="Nowell W R."/>
        </authorList>
    </citation>
    <scope>NUCLEOTIDE SEQUENCE</scope>
    <source>
        <strain evidence="2">Ploen Becks lab</strain>
    </source>
</reference>
<feature type="compositionally biased region" description="Polar residues" evidence="1">
    <location>
        <begin position="150"/>
        <end position="163"/>
    </location>
</feature>
<accession>A0A814Q0A5</accession>
<dbReference type="AlphaFoldDB" id="A0A814Q0A5"/>
<proteinExistence type="predicted"/>
<protein>
    <submittedName>
        <fullName evidence="2">Uncharacterized protein</fullName>
    </submittedName>
</protein>
<gene>
    <name evidence="2" type="ORF">OXX778_LOCUS21727</name>
</gene>